<feature type="region of interest" description="Disordered" evidence="6">
    <location>
        <begin position="79"/>
        <end position="104"/>
    </location>
</feature>
<dbReference type="CDD" id="cd05907">
    <property type="entry name" value="VL_LC_FACS_like"/>
    <property type="match status" value="1"/>
</dbReference>
<evidence type="ECO:0000256" key="5">
    <source>
        <dbReference type="ARBA" id="ARBA00032875"/>
    </source>
</evidence>
<dbReference type="AlphaFoldDB" id="E6JY98"/>
<evidence type="ECO:0000259" key="7">
    <source>
        <dbReference type="Pfam" id="PF00501"/>
    </source>
</evidence>
<evidence type="ECO:0000256" key="2">
    <source>
        <dbReference type="ARBA" id="ARBA00022598"/>
    </source>
</evidence>
<dbReference type="EMBL" id="AEON01000001">
    <property type="protein sequence ID" value="EFT83775.1"/>
    <property type="molecule type" value="Genomic_DNA"/>
</dbReference>
<gene>
    <name evidence="8" type="ORF">HMPREF0620_0780</name>
</gene>
<dbReference type="PANTHER" id="PTHR43272">
    <property type="entry name" value="LONG-CHAIN-FATTY-ACID--COA LIGASE"/>
    <property type="match status" value="1"/>
</dbReference>
<dbReference type="Gene3D" id="3.40.50.12780">
    <property type="entry name" value="N-terminal domain of ligase-like"/>
    <property type="match status" value="1"/>
</dbReference>
<dbReference type="eggNOG" id="COG1022">
    <property type="taxonomic scope" value="Bacteria"/>
</dbReference>
<evidence type="ECO:0000313" key="9">
    <source>
        <dbReference type="Proteomes" id="UP000004946"/>
    </source>
</evidence>
<dbReference type="Pfam" id="PF00501">
    <property type="entry name" value="AMP-binding"/>
    <property type="match status" value="1"/>
</dbReference>
<dbReference type="SUPFAM" id="SSF56801">
    <property type="entry name" value="Acetyl-CoA synthetase-like"/>
    <property type="match status" value="1"/>
</dbReference>
<accession>E6JY98</accession>
<sequence length="745" mass="81061">MPYALEAESITGFIPSPKHRNTITSGLDKRRPHRTEAPGGFLAEELNLKCFTIFQGFRQGVGMGFLDDVKEKVQGIVSARPAGKDAGQDGSGQADGPDYANPTDDFATEEEATTAIALPYTAYWSDNYPTHTYIDETTGLLTSTTEGVEDIPHGMTIYSLYEDRARRTGDGPLFHIKDSGRWITKSANQALADIRSTAKGFIHQGLKKGDCVAFMCRTSYEWDVIDGAVLAIGGVLSTIYETDSAAQIRTIVKNSDAKTLVVQSRDMLERAEGAIEDCPSLEKIYCLENGALQEIQAYGRAISDEELDERVDAVTLDDLATIVYTSGSTSAPKGVELTHRNLVAFALNINAYIPNLLADPTGSILMFLPQAHNFARAINYGVVYSSIQVYIATGISTLISDLQEAKPTIMIGVPRVFEKVYNAASQRAGHGVKGRIFASAAKTARSYMNAVAETGSAPLAERALHTAYGPLVYSALKEALGGRPKWLVCGGAPLDPQLLSFFRGAGIPVYEGYGMTETSAPCTFNPLGTPFRPGSVGIVFPGFSLRISEEGEIQMKGAGIFRQYHKNDEATKETFTEDGWVASGDLGTFTNDGFLYITGRKKDLIITAGGKNVSPTPIEEAIRRCGLVSQAVVLGDKRPFISALVTLDEEGLRSWLEAQGLDKNMPLTEAAENAAVRGEVQKYVDLANEGVSRAESVRKFIILPEDFSQENGLLTASMKVIRPRVIKHYQRLLDTQMYTPRKRSK</sequence>
<name>E6JY98_PARDN</name>
<protein>
    <recommendedName>
        <fullName evidence="5">Acyl-CoA synthetase</fullName>
    </recommendedName>
</protein>
<evidence type="ECO:0000256" key="4">
    <source>
        <dbReference type="ARBA" id="ARBA00023098"/>
    </source>
</evidence>
<reference evidence="8 9" key="1">
    <citation type="submission" date="2010-12" db="EMBL/GenBank/DDBJ databases">
        <authorList>
            <person name="Muzny D."/>
            <person name="Qin X."/>
            <person name="Buhay C."/>
            <person name="Dugan-Rocha S."/>
            <person name="Ding Y."/>
            <person name="Chen G."/>
            <person name="Hawes A."/>
            <person name="Holder M."/>
            <person name="Jhangiani S."/>
            <person name="Johnson A."/>
            <person name="Khan Z."/>
            <person name="Li Z."/>
            <person name="Liu W."/>
            <person name="Liu X."/>
            <person name="Perez L."/>
            <person name="Shen H."/>
            <person name="Wang Q."/>
            <person name="Watt J."/>
            <person name="Xi L."/>
            <person name="Xin Y."/>
            <person name="Zhou J."/>
            <person name="Deng J."/>
            <person name="Jiang H."/>
            <person name="Liu Y."/>
            <person name="Qu J."/>
            <person name="Song X.-Z."/>
            <person name="Zhang L."/>
            <person name="Villasana D."/>
            <person name="Johnson A."/>
            <person name="Liu J."/>
            <person name="Liyanage D."/>
            <person name="Lorensuhewa L."/>
            <person name="Robinson T."/>
            <person name="Song A."/>
            <person name="Song B.-B."/>
            <person name="Dinh H."/>
            <person name="Thornton R."/>
            <person name="Coyle M."/>
            <person name="Francisco L."/>
            <person name="Jackson L."/>
            <person name="Javaid M."/>
            <person name="Korchina V."/>
            <person name="Kovar C."/>
            <person name="Mata R."/>
            <person name="Mathew T."/>
            <person name="Ngo R."/>
            <person name="Nguyen L."/>
            <person name="Nguyen N."/>
            <person name="Okwuonu G."/>
            <person name="Ongeri F."/>
            <person name="Pham C."/>
            <person name="Simmons D."/>
            <person name="Wilczek-Boney K."/>
            <person name="Hale W."/>
            <person name="Jakkamsetti A."/>
            <person name="Pham P."/>
            <person name="Ruth R."/>
            <person name="San Lucas F."/>
            <person name="Warren J."/>
            <person name="Zhang J."/>
            <person name="Zhao Z."/>
            <person name="Zhou C."/>
            <person name="Zhu D."/>
            <person name="Lee S."/>
            <person name="Bess C."/>
            <person name="Blankenburg K."/>
            <person name="Forbes L."/>
            <person name="Fu Q."/>
            <person name="Gubbala S."/>
            <person name="Hirani K."/>
            <person name="Jayaseelan J.C."/>
            <person name="Lara F."/>
            <person name="Munidasa M."/>
            <person name="Palculict T."/>
            <person name="Patil S."/>
            <person name="Pu L.-L."/>
            <person name="Saada N."/>
            <person name="Tang L."/>
            <person name="Weissenberger G."/>
            <person name="Zhu Y."/>
            <person name="Hemphill L."/>
            <person name="Shang Y."/>
            <person name="Youmans B."/>
            <person name="Ayvaz T."/>
            <person name="Ross M."/>
            <person name="Santibanez J."/>
            <person name="Aqrawi P."/>
            <person name="Gross S."/>
            <person name="Joshi V."/>
            <person name="Fowler G."/>
            <person name="Nazareth L."/>
            <person name="Reid J."/>
            <person name="Worley K."/>
            <person name="Petrosino J."/>
            <person name="Highlander S."/>
            <person name="Gibbs R."/>
        </authorList>
    </citation>
    <scope>NUCLEOTIDE SEQUENCE [LARGE SCALE GENOMIC DNA]</scope>
    <source>
        <strain evidence="8 9">DSM 10105</strain>
    </source>
</reference>
<dbReference type="PROSITE" id="PS00455">
    <property type="entry name" value="AMP_BINDING"/>
    <property type="match status" value="1"/>
</dbReference>
<dbReference type="PANTHER" id="PTHR43272:SF32">
    <property type="entry name" value="AMP-DEPENDENT SYNTHETASE_LIGASE DOMAIN-CONTAINING PROTEIN"/>
    <property type="match status" value="1"/>
</dbReference>
<dbReference type="HOGENOM" id="CLU_000022_45_5_11"/>
<evidence type="ECO:0000256" key="1">
    <source>
        <dbReference type="ARBA" id="ARBA00006432"/>
    </source>
</evidence>
<keyword evidence="4" id="KW-0443">Lipid metabolism</keyword>
<evidence type="ECO:0000256" key="3">
    <source>
        <dbReference type="ARBA" id="ARBA00022832"/>
    </source>
</evidence>
<keyword evidence="9" id="KW-1185">Reference proteome</keyword>
<proteinExistence type="inferred from homology"/>
<keyword evidence="2" id="KW-0436">Ligase</keyword>
<dbReference type="InterPro" id="IPR042099">
    <property type="entry name" value="ANL_N_sf"/>
</dbReference>
<organism evidence="8 9">
    <name type="scientific">Parascardovia denticolens DSM 10105 = JCM 12538</name>
    <dbReference type="NCBI Taxonomy" id="864564"/>
    <lineage>
        <taxon>Bacteria</taxon>
        <taxon>Bacillati</taxon>
        <taxon>Actinomycetota</taxon>
        <taxon>Actinomycetes</taxon>
        <taxon>Bifidobacteriales</taxon>
        <taxon>Bifidobacteriaceae</taxon>
        <taxon>Parascardovia</taxon>
    </lineage>
</organism>
<comment type="similarity">
    <text evidence="1">Belongs to the ATP-dependent AMP-binding enzyme family.</text>
</comment>
<dbReference type="GO" id="GO:0016020">
    <property type="term" value="C:membrane"/>
    <property type="evidence" value="ECO:0007669"/>
    <property type="project" value="TreeGrafter"/>
</dbReference>
<evidence type="ECO:0000256" key="6">
    <source>
        <dbReference type="SAM" id="MobiDB-lite"/>
    </source>
</evidence>
<dbReference type="InterPro" id="IPR000873">
    <property type="entry name" value="AMP-dep_synth/lig_dom"/>
</dbReference>
<comment type="caution">
    <text evidence="8">The sequence shown here is derived from an EMBL/GenBank/DDBJ whole genome shotgun (WGS) entry which is preliminary data.</text>
</comment>
<evidence type="ECO:0000313" key="8">
    <source>
        <dbReference type="EMBL" id="EFT83775.1"/>
    </source>
</evidence>
<dbReference type="Pfam" id="PF23562">
    <property type="entry name" value="AMP-binding_C_3"/>
    <property type="match status" value="1"/>
</dbReference>
<dbReference type="GO" id="GO:0004467">
    <property type="term" value="F:long-chain fatty acid-CoA ligase activity"/>
    <property type="evidence" value="ECO:0007669"/>
    <property type="project" value="TreeGrafter"/>
</dbReference>
<dbReference type="InterPro" id="IPR020845">
    <property type="entry name" value="AMP-binding_CS"/>
</dbReference>
<keyword evidence="3" id="KW-0276">Fatty acid metabolism</keyword>
<feature type="domain" description="AMP-dependent synthetase/ligase" evidence="7">
    <location>
        <begin position="162"/>
        <end position="564"/>
    </location>
</feature>
<dbReference type="Proteomes" id="UP000004946">
    <property type="component" value="Chromosome"/>
</dbReference>